<sequence>MDTRKFTGKLSAIAISILLASCGGGDGYYGNNGSTDSSSGTGTGTDTKQAVNVSTISLFDTNNAESLSITASGVTAKVKVIDKAGQGISGALVTFSGTGVVFGTSNGAVLTNADGEASIAVKPEDLNATGAYQITATAEFNGVTATSTPKSFALQAANIVLVGLAAANTTLNSGASTNITLKTQDANSKANQNNVSVNFNANCGTFEPATVVSSNQGDVTAAYKAISADGKLCDGTVTITASGSGITAQSITVNVAEIMANSLVYASDATNLGIKSSGSSASGQVEFILYADKNPVANKEVNIELLRAPEGLTFQTLGNTAPQTVKSGPDGKIIVNLYPGDKPGPIEIKAALKANTNVFALSRDLAVATGRVSQDHLSLSASKNSLQGDKDGDTASITASMADRNGNPVPNGTTISFIAEGGSITPNCSTVNGICSVTLRTQNPRPLDNRVSVLAYVEGDKSFIDVDGDNVYTEKDTLNNNIGDFFRDDNEDNLYNASLGEFIYKRSAGNLACTLSSIGQPNIVDTCDNKLDAVLRKQMLFAFASDTPTFFGVSGVDQSMSKISNFTNFSFKVFGNSARQIPMPSGTTVSVSARDNSEFKPIAQLIDAKDSNNVAIKQILVSSAEPNTTAQVKLGDSFYFVTIGANGVGTYNVPNNTTGALEVSYTNTSCEAEIISGSLEVPGIMSLFTPTSFKDVSADVAYSVKMKGCAVSDDIKITITAPNKITTKTITL</sequence>
<reference evidence="2 3" key="1">
    <citation type="submission" date="2018-10" db="EMBL/GenBank/DDBJ databases">
        <title>The complete genome of Acinetobacter wuhouensis strain WCHAW010062.</title>
        <authorList>
            <person name="Hu Y."/>
            <person name="Long H."/>
            <person name="Feng Y."/>
            <person name="Zong Z."/>
        </authorList>
    </citation>
    <scope>NUCLEOTIDE SEQUENCE [LARGE SCALE GENOMIC DNA]</scope>
    <source>
        <strain evidence="2 3">WCHAW010062</strain>
    </source>
</reference>
<name>A0A3G2SZT3_9GAMM</name>
<dbReference type="PROSITE" id="PS51257">
    <property type="entry name" value="PROKAR_LIPOPROTEIN"/>
    <property type="match status" value="1"/>
</dbReference>
<organism evidence="2 3">
    <name type="scientific">Acinetobacter wuhouensis</name>
    <dbReference type="NCBI Taxonomy" id="1879050"/>
    <lineage>
        <taxon>Bacteria</taxon>
        <taxon>Pseudomonadati</taxon>
        <taxon>Pseudomonadota</taxon>
        <taxon>Gammaproteobacteria</taxon>
        <taxon>Moraxellales</taxon>
        <taxon>Moraxellaceae</taxon>
        <taxon>Acinetobacter</taxon>
    </lineage>
</organism>
<feature type="region of interest" description="Disordered" evidence="1">
    <location>
        <begin position="381"/>
        <end position="408"/>
    </location>
</feature>
<dbReference type="InterPro" id="IPR008964">
    <property type="entry name" value="Invasin/intimin_cell_adhesion"/>
</dbReference>
<dbReference type="SUPFAM" id="SSF49373">
    <property type="entry name" value="Invasin/intimin cell-adhesion fragments"/>
    <property type="match status" value="2"/>
</dbReference>
<evidence type="ECO:0000313" key="2">
    <source>
        <dbReference type="EMBL" id="AYO53186.1"/>
    </source>
</evidence>
<evidence type="ECO:0000313" key="3">
    <source>
        <dbReference type="Proteomes" id="UP000279962"/>
    </source>
</evidence>
<dbReference type="RefSeq" id="WP_087552369.1">
    <property type="nucleotide sequence ID" value="NZ_CP033133.1"/>
</dbReference>
<dbReference type="Gene3D" id="2.60.40.10">
    <property type="entry name" value="Immunoglobulins"/>
    <property type="match status" value="2"/>
</dbReference>
<dbReference type="InterPro" id="IPR013783">
    <property type="entry name" value="Ig-like_fold"/>
</dbReference>
<evidence type="ECO:0008006" key="4">
    <source>
        <dbReference type="Google" id="ProtNLM"/>
    </source>
</evidence>
<dbReference type="EMBL" id="CP033133">
    <property type="protein sequence ID" value="AYO53186.1"/>
    <property type="molecule type" value="Genomic_DNA"/>
</dbReference>
<gene>
    <name evidence="2" type="ORF">CDG68_05695</name>
</gene>
<protein>
    <recommendedName>
        <fullName evidence="4">Big-1 domain-containing protein</fullName>
    </recommendedName>
</protein>
<evidence type="ECO:0000256" key="1">
    <source>
        <dbReference type="SAM" id="MobiDB-lite"/>
    </source>
</evidence>
<dbReference type="AlphaFoldDB" id="A0A3G2SZT3"/>
<accession>A0A3G2SZT3</accession>
<dbReference type="Proteomes" id="UP000279962">
    <property type="component" value="Chromosome"/>
</dbReference>
<proteinExistence type="predicted"/>